<proteinExistence type="predicted"/>
<dbReference type="InterPro" id="IPR046673">
    <property type="entry name" value="ToxA_N"/>
</dbReference>
<evidence type="ECO:0000313" key="3">
    <source>
        <dbReference type="EMBL" id="PFG71291.1"/>
    </source>
</evidence>
<feature type="domain" description="Dermonecrotic toxin N-terminal" evidence="2">
    <location>
        <begin position="369"/>
        <end position="616"/>
    </location>
</feature>
<reference evidence="3 4" key="2">
    <citation type="submission" date="2017-10" db="EMBL/GenBank/DDBJ databases">
        <title>Bacterial endophytes that colonize and modify switchgrass growth.</title>
        <authorList>
            <person name="Debolt S."/>
        </authorList>
    </citation>
    <scope>NUCLEOTIDE SEQUENCE [LARGE SCALE GENOMIC DNA]</scope>
    <source>
        <strain evidence="3 4">A2-S9</strain>
    </source>
</reference>
<evidence type="ECO:0000256" key="1">
    <source>
        <dbReference type="SAM" id="MobiDB-lite"/>
    </source>
</evidence>
<evidence type="ECO:0000259" key="2">
    <source>
        <dbReference type="Pfam" id="PF20178"/>
    </source>
</evidence>
<feature type="region of interest" description="Disordered" evidence="1">
    <location>
        <begin position="1255"/>
        <end position="1276"/>
    </location>
</feature>
<accession>A0A7Z1K5H2</accession>
<feature type="region of interest" description="Disordered" evidence="1">
    <location>
        <begin position="994"/>
        <end position="1022"/>
    </location>
</feature>
<protein>
    <recommendedName>
        <fullName evidence="2">Dermonecrotic toxin N-terminal domain-containing protein</fullName>
    </recommendedName>
</protein>
<sequence length="1551" mass="172499">MQLPDPIAHAVSARFTQRPALETVIREQLATAIGATYPSLSLDLRRTRLARPQRRGWLLQPFMPVVHDALASGAPLDFSEVNGSPWYLSDEPPKRLKLPGLTEEKLDMQVIAKQVGELPQTLPIALQNALAAYWDTGPWHWLAGVLRDTLRIGALGQAGLDQPARETLEQLIDCPDREARLARHGVNAVFAYALQATLTHAERSVTRMGPQLALIRAVNSKVSVVLCDPQHTAEVFPSMDALIQACGQRLGRQYQVDDILIQRYEPDGDIFEHQASMILDRQLEDLGNLRLPTGQPFSTWQALYAEITDPGRFFRDTPTAPPQTLDTLRQHLPAWLRDADADDQATYRRYALAMAGAKRRAAGRTAFSQIDDLRTYTVKALLQALQQDAVTLGSSALALPSVGALHPDDLQLTFTIAAGYPGTSGIIRHERMSLTDLAIDNLSSRPSGSVTLTHRHGLPLPAWLTADYLMGADGPVARVDIGQHYPRLLEAHWLGESPEALRRETLFAQQQAVQLPLLALELALKQQAGLSARGARLVAALMEPEAANQKVDQQPVVIRHLALLSAPGAHPDTVSAMYLIEPQDIGGGPHVLYRPLYAEALQEFASREALLEAIAETGPLQDSVLTWLSDRARPIYANGGFREPHSLRFGQGDEFAPLHRPAPATLAADGINDELQQCLVTGRLMTYLYSDHARALIEQANRESVSNSESRWQVLREGSSLLFGNLLLPLLRGPAMLTGWLWGLMASLGEDIPALASEDPQARELASVDLLLNLGLLLFEAVPAITAAPPALAAGLKDQALPPPLAPWVAEQWPQPPPPAIREGAVILPGALERVDNTVLDLSFTQARSRLTTIQRRRLASFSTPRPTPLPQPVLNGPRRGLYPVENRWHALVDNQWLQVALEPEGDIRVVMPGDASLSGPYLRSDGHGEWSVDTRLRLRGGMPPKRIAAERQRQAQRISELKKSFEQFIQGQVAMQGRLDVILAVMTRTAEDSRFSEAQHADSRQRFDTALQEQTQGYQQQLDSLPERSRLGIALPPRSVASLLENVINNVRKHVVVAEKDRAALYRSHPHFTTKGGRLAEAVLTDFPAYRQFIRAMIAINERSVRWLELRDRYLEQLFNLGTASAEDYIRLTAERPQEISVLAVKDLLMRNYELMTHKHPGHPLVEVLIDILEPLQEHLRTQADLNDLELSAEERVNVLESLVEHYGRGLDSLQGVGIVNADEFDGDYFAKLVKLVQALYEEAASQLASEIKPLAQPAPRPSRHSPTAVGRPQKKVIRTSKKGTFIGEVKPLGTLETVEVRSEVTGEVLGTYSQRGEQWIEFKESPPSPTAPAPRSLSLVKGEARKLLGMLEEHLKRGDQYRKISRHPEEVQEVLQYESVRYDKLATELHQAIQAQSAEARTLADQNLERDMRQAAARLSERGLALRIQLCLELPPTHGNLEFLIEQKRANMALLGERIQLIGDRRDFVQEYAINDQGGYPLWYAHFHYPAADTPKQAYTAAHLKTREQRRVSYYSQLARAQSPQAVVDVHRGLIGKALAQRWFLPLAR</sequence>
<organism evidence="3 4">
    <name type="scientific">Pseudomonas poae</name>
    <dbReference type="NCBI Taxonomy" id="200451"/>
    <lineage>
        <taxon>Bacteria</taxon>
        <taxon>Pseudomonadati</taxon>
        <taxon>Pseudomonadota</taxon>
        <taxon>Gammaproteobacteria</taxon>
        <taxon>Pseudomonadales</taxon>
        <taxon>Pseudomonadaceae</taxon>
        <taxon>Pseudomonas</taxon>
    </lineage>
</organism>
<evidence type="ECO:0000313" key="4">
    <source>
        <dbReference type="Proteomes" id="UP000221580"/>
    </source>
</evidence>
<feature type="compositionally biased region" description="Low complexity" evidence="1">
    <location>
        <begin position="1013"/>
        <end position="1022"/>
    </location>
</feature>
<dbReference type="Proteomes" id="UP000221580">
    <property type="component" value="Unassembled WGS sequence"/>
</dbReference>
<name>A0A7Z1K5H2_9PSED</name>
<dbReference type="RefSeq" id="WP_098479312.1">
    <property type="nucleotide sequence ID" value="NZ_PDJN01000001.1"/>
</dbReference>
<dbReference type="EMBL" id="PDJN01000001">
    <property type="protein sequence ID" value="PFG71291.1"/>
    <property type="molecule type" value="Genomic_DNA"/>
</dbReference>
<gene>
    <name evidence="3" type="ORF">DM05_1645</name>
</gene>
<feature type="compositionally biased region" description="Basic and acidic residues" evidence="1">
    <location>
        <begin position="994"/>
        <end position="1008"/>
    </location>
</feature>
<comment type="caution">
    <text evidence="3">The sequence shown here is derived from an EMBL/GenBank/DDBJ whole genome shotgun (WGS) entry which is preliminary data.</text>
</comment>
<dbReference type="Pfam" id="PF20178">
    <property type="entry name" value="ToxA_N"/>
    <property type="match status" value="1"/>
</dbReference>
<reference evidence="3 4" key="1">
    <citation type="submission" date="2017-09" db="EMBL/GenBank/DDBJ databases">
        <authorList>
            <person name="DeBolt S."/>
            <person name="Huntemann M."/>
            <person name="Clum A."/>
            <person name="Pillay M."/>
            <person name="Palaniappan K."/>
            <person name="Varghese N."/>
            <person name="Mikhailova N."/>
            <person name="Stamatis D."/>
            <person name="Reddy T."/>
            <person name="Daum C."/>
            <person name="Shapiro N."/>
            <person name="Ivanova N."/>
            <person name="Kyrpides N."/>
            <person name="Woyke T."/>
        </authorList>
    </citation>
    <scope>NUCLEOTIDE SEQUENCE [LARGE SCALE GENOMIC DNA]</scope>
    <source>
        <strain evidence="3 4">A2-S9</strain>
    </source>
</reference>